<protein>
    <submittedName>
        <fullName evidence="2">Uncharacterized protein</fullName>
    </submittedName>
</protein>
<evidence type="ECO:0000313" key="3">
    <source>
        <dbReference type="Proteomes" id="UP001218188"/>
    </source>
</evidence>
<feature type="region of interest" description="Disordered" evidence="1">
    <location>
        <begin position="23"/>
        <end position="62"/>
    </location>
</feature>
<keyword evidence="3" id="KW-1185">Reference proteome</keyword>
<accession>A0AAD6SXZ5</accession>
<proteinExistence type="predicted"/>
<gene>
    <name evidence="2" type="ORF">C8F04DRAFT_1182261</name>
</gene>
<evidence type="ECO:0000313" key="2">
    <source>
        <dbReference type="EMBL" id="KAJ7035699.1"/>
    </source>
</evidence>
<name>A0AAD6SXZ5_9AGAR</name>
<reference evidence="2" key="1">
    <citation type="submission" date="2023-03" db="EMBL/GenBank/DDBJ databases">
        <title>Massive genome expansion in bonnet fungi (Mycena s.s.) driven by repeated elements and novel gene families across ecological guilds.</title>
        <authorList>
            <consortium name="Lawrence Berkeley National Laboratory"/>
            <person name="Harder C.B."/>
            <person name="Miyauchi S."/>
            <person name="Viragh M."/>
            <person name="Kuo A."/>
            <person name="Thoen E."/>
            <person name="Andreopoulos B."/>
            <person name="Lu D."/>
            <person name="Skrede I."/>
            <person name="Drula E."/>
            <person name="Henrissat B."/>
            <person name="Morin E."/>
            <person name="Kohler A."/>
            <person name="Barry K."/>
            <person name="LaButti K."/>
            <person name="Morin E."/>
            <person name="Salamov A."/>
            <person name="Lipzen A."/>
            <person name="Mereny Z."/>
            <person name="Hegedus B."/>
            <person name="Baldrian P."/>
            <person name="Stursova M."/>
            <person name="Weitz H."/>
            <person name="Taylor A."/>
            <person name="Grigoriev I.V."/>
            <person name="Nagy L.G."/>
            <person name="Martin F."/>
            <person name="Kauserud H."/>
        </authorList>
    </citation>
    <scope>NUCLEOTIDE SEQUENCE</scope>
    <source>
        <strain evidence="2">CBHHK200</strain>
    </source>
</reference>
<dbReference type="EMBL" id="JARJCM010000049">
    <property type="protein sequence ID" value="KAJ7035699.1"/>
    <property type="molecule type" value="Genomic_DNA"/>
</dbReference>
<evidence type="ECO:0000256" key="1">
    <source>
        <dbReference type="SAM" id="MobiDB-lite"/>
    </source>
</evidence>
<comment type="caution">
    <text evidence="2">The sequence shown here is derived from an EMBL/GenBank/DDBJ whole genome shotgun (WGS) entry which is preliminary data.</text>
</comment>
<organism evidence="2 3">
    <name type="scientific">Mycena alexandri</name>
    <dbReference type="NCBI Taxonomy" id="1745969"/>
    <lineage>
        <taxon>Eukaryota</taxon>
        <taxon>Fungi</taxon>
        <taxon>Dikarya</taxon>
        <taxon>Basidiomycota</taxon>
        <taxon>Agaricomycotina</taxon>
        <taxon>Agaricomycetes</taxon>
        <taxon>Agaricomycetidae</taxon>
        <taxon>Agaricales</taxon>
        <taxon>Marasmiineae</taxon>
        <taxon>Mycenaceae</taxon>
        <taxon>Mycena</taxon>
    </lineage>
</organism>
<dbReference type="AlphaFoldDB" id="A0AAD6SXZ5"/>
<sequence length="334" mass="37160">MAGEASSTALEIHVLLPAPRTSDTFETPPLKDGVRFRSPKRASDGPSHLEAGNQHQFSSSGDSDGSGIIHTLQDVLSFAKLLFLLFLSEIFKNLLLFRQPVACASELRPLLEQAQICGDEARSLFCTLNDASNLSTPSSVRSFQKSWERYLEGKTEEWKAAAGEVVFLAAFIFAAVQFAEKNDPATRVFAFVAVEALAFSFMVSRLLSRHLHKRRVEDLHYGFHLLEVNFVSFASPRVNHSAASGGRIVLHVEYANTTIDIWRFDLVGEGFKPAHFCICGLPLYRNQRLQCRFHCVSEVVADDYCTRSNGGHLPHLGVVFDLYAYNFEALRDGG</sequence>
<dbReference type="Proteomes" id="UP001218188">
    <property type="component" value="Unassembled WGS sequence"/>
</dbReference>